<dbReference type="AlphaFoldDB" id="A0A1I5SJ60"/>
<dbReference type="InterPro" id="IPR023165">
    <property type="entry name" value="rRNA_Ade_diMease-like_C"/>
</dbReference>
<dbReference type="FunFam" id="1.10.8.100:FF:000001">
    <property type="entry name" value="Ribosomal RNA small subunit methyltransferase A"/>
    <property type="match status" value="1"/>
</dbReference>
<evidence type="ECO:0000256" key="6">
    <source>
        <dbReference type="ARBA" id="ARBA00022884"/>
    </source>
</evidence>
<feature type="binding site" evidence="7 8">
    <location>
        <position position="58"/>
    </location>
    <ligand>
        <name>S-adenosyl-L-methionine</name>
        <dbReference type="ChEBI" id="CHEBI:59789"/>
    </ligand>
</feature>
<dbReference type="EC" id="2.1.1.182" evidence="7"/>
<keyword evidence="5 7" id="KW-0949">S-adenosyl-L-methionine</keyword>
<evidence type="ECO:0000313" key="12">
    <source>
        <dbReference type="Proteomes" id="UP000242243"/>
    </source>
</evidence>
<evidence type="ECO:0000256" key="3">
    <source>
        <dbReference type="ARBA" id="ARBA00022603"/>
    </source>
</evidence>
<dbReference type="Proteomes" id="UP000321547">
    <property type="component" value="Unassembled WGS sequence"/>
</dbReference>
<organism evidence="11 12">
    <name type="scientific">Halolactibacillus halophilus</name>
    <dbReference type="NCBI Taxonomy" id="306540"/>
    <lineage>
        <taxon>Bacteria</taxon>
        <taxon>Bacillati</taxon>
        <taxon>Bacillota</taxon>
        <taxon>Bacilli</taxon>
        <taxon>Bacillales</taxon>
        <taxon>Bacillaceae</taxon>
        <taxon>Halolactibacillus</taxon>
    </lineage>
</organism>
<dbReference type="EMBL" id="BJWI01000045">
    <property type="protein sequence ID" value="GEM02573.1"/>
    <property type="molecule type" value="Genomic_DNA"/>
</dbReference>
<dbReference type="EMBL" id="FOXC01000045">
    <property type="protein sequence ID" value="SFP70742.1"/>
    <property type="molecule type" value="Genomic_DNA"/>
</dbReference>
<dbReference type="PROSITE" id="PS51689">
    <property type="entry name" value="SAM_RNA_A_N6_MT"/>
    <property type="match status" value="1"/>
</dbReference>
<keyword evidence="13" id="KW-1185">Reference proteome</keyword>
<comment type="function">
    <text evidence="7">Specifically dimethylates two adjacent adenosines (A1518 and A1519) in the loop of a conserved hairpin near the 3'-end of 16S rRNA in the 30S particle. May play a critical role in biogenesis of 30S subunits.</text>
</comment>
<evidence type="ECO:0000256" key="5">
    <source>
        <dbReference type="ARBA" id="ARBA00022691"/>
    </source>
</evidence>
<dbReference type="PANTHER" id="PTHR11727">
    <property type="entry name" value="DIMETHYLADENOSINE TRANSFERASE"/>
    <property type="match status" value="1"/>
</dbReference>
<keyword evidence="6 7" id="KW-0694">RNA-binding</keyword>
<dbReference type="Proteomes" id="UP000242243">
    <property type="component" value="Unassembled WGS sequence"/>
</dbReference>
<dbReference type="InterPro" id="IPR011530">
    <property type="entry name" value="rRNA_adenine_dimethylase"/>
</dbReference>
<accession>A0A1I5SJ60</accession>
<feature type="binding site" evidence="7 8">
    <location>
        <position position="31"/>
    </location>
    <ligand>
        <name>S-adenosyl-L-methionine</name>
        <dbReference type="ChEBI" id="CHEBI:59789"/>
    </ligand>
</feature>
<keyword evidence="2 7" id="KW-0698">rRNA processing</keyword>
<feature type="binding site" evidence="7 8">
    <location>
        <position position="79"/>
    </location>
    <ligand>
        <name>S-adenosyl-L-methionine</name>
        <dbReference type="ChEBI" id="CHEBI:59789"/>
    </ligand>
</feature>
<dbReference type="InterPro" id="IPR020598">
    <property type="entry name" value="rRNA_Ade_methylase_Trfase_N"/>
</dbReference>
<keyword evidence="1 7" id="KW-0963">Cytoplasm</keyword>
<evidence type="ECO:0000259" key="9">
    <source>
        <dbReference type="SMART" id="SM00650"/>
    </source>
</evidence>
<keyword evidence="4 7" id="KW-0808">Transferase</keyword>
<gene>
    <name evidence="7 10" type="primary">rsmA</name>
    <name evidence="7" type="synonym">ksgA</name>
    <name evidence="10" type="ORF">HHA03_21050</name>
    <name evidence="11" type="ORF">SAMN05421839_14522</name>
</gene>
<dbReference type="NCBIfam" id="TIGR00755">
    <property type="entry name" value="ksgA"/>
    <property type="match status" value="1"/>
</dbReference>
<dbReference type="PROSITE" id="PS01131">
    <property type="entry name" value="RRNA_A_DIMETH"/>
    <property type="match status" value="1"/>
</dbReference>
<name>A0A1I5SJ60_9BACI</name>
<evidence type="ECO:0000313" key="10">
    <source>
        <dbReference type="EMBL" id="GEM02573.1"/>
    </source>
</evidence>
<dbReference type="GO" id="GO:0003723">
    <property type="term" value="F:RNA binding"/>
    <property type="evidence" value="ECO:0007669"/>
    <property type="project" value="UniProtKB-UniRule"/>
</dbReference>
<dbReference type="SUPFAM" id="SSF53335">
    <property type="entry name" value="S-adenosyl-L-methionine-dependent methyltransferases"/>
    <property type="match status" value="1"/>
</dbReference>
<dbReference type="GO" id="GO:0052908">
    <property type="term" value="F:16S rRNA (adenine(1518)-N(6)/adenine(1519)-N(6))-dimethyltransferase activity"/>
    <property type="evidence" value="ECO:0007669"/>
    <property type="project" value="UniProtKB-EC"/>
</dbReference>
<dbReference type="RefSeq" id="WP_089833646.1">
    <property type="nucleotide sequence ID" value="NZ_BJWI01000045.1"/>
</dbReference>
<comment type="subcellular location">
    <subcellularLocation>
        <location evidence="7">Cytoplasm</location>
    </subcellularLocation>
</comment>
<comment type="similarity">
    <text evidence="7">Belongs to the class I-like SAM-binding methyltransferase superfamily. rRNA adenine N(6)-methyltransferase family. RsmA subfamily.</text>
</comment>
<comment type="catalytic activity">
    <reaction evidence="7">
        <text>adenosine(1518)/adenosine(1519) in 16S rRNA + 4 S-adenosyl-L-methionine = N(6)-dimethyladenosine(1518)/N(6)-dimethyladenosine(1519) in 16S rRNA + 4 S-adenosyl-L-homocysteine + 4 H(+)</text>
        <dbReference type="Rhea" id="RHEA:19609"/>
        <dbReference type="Rhea" id="RHEA-COMP:10232"/>
        <dbReference type="Rhea" id="RHEA-COMP:10233"/>
        <dbReference type="ChEBI" id="CHEBI:15378"/>
        <dbReference type="ChEBI" id="CHEBI:57856"/>
        <dbReference type="ChEBI" id="CHEBI:59789"/>
        <dbReference type="ChEBI" id="CHEBI:74411"/>
        <dbReference type="ChEBI" id="CHEBI:74493"/>
        <dbReference type="EC" id="2.1.1.182"/>
    </reaction>
</comment>
<reference evidence="10 13" key="2">
    <citation type="submission" date="2019-07" db="EMBL/GenBank/DDBJ databases">
        <title>Whole genome shotgun sequence of Halolactibacillus halophilus NBRC 100868.</title>
        <authorList>
            <person name="Hosoyama A."/>
            <person name="Uohara A."/>
            <person name="Ohji S."/>
            <person name="Ichikawa N."/>
        </authorList>
    </citation>
    <scope>NUCLEOTIDE SEQUENCE [LARGE SCALE GENOMIC DNA]</scope>
    <source>
        <strain evidence="10 13">NBRC 100868</strain>
    </source>
</reference>
<dbReference type="InterPro" id="IPR001737">
    <property type="entry name" value="KsgA/Erm"/>
</dbReference>
<evidence type="ECO:0000256" key="1">
    <source>
        <dbReference type="ARBA" id="ARBA00022490"/>
    </source>
</evidence>
<protein>
    <recommendedName>
        <fullName evidence="7">Ribosomal RNA small subunit methyltransferase A</fullName>
        <ecNumber evidence="7">2.1.1.182</ecNumber>
    </recommendedName>
    <alternativeName>
        <fullName evidence="7">16S rRNA (adenine(1518)-N(6)/adenine(1519)-N(6))-dimethyltransferase</fullName>
    </alternativeName>
    <alternativeName>
        <fullName evidence="7">16S rRNA dimethyladenosine transferase</fullName>
    </alternativeName>
    <alternativeName>
        <fullName evidence="7">16S rRNA dimethylase</fullName>
    </alternativeName>
    <alternativeName>
        <fullName evidence="7">S-adenosylmethionine-6-N', N'-adenosyl(rRNA) dimethyltransferase</fullName>
    </alternativeName>
</protein>
<dbReference type="FunFam" id="3.40.50.150:FF:000023">
    <property type="entry name" value="Ribosomal RNA small subunit methyltransferase A"/>
    <property type="match status" value="1"/>
</dbReference>
<dbReference type="InterPro" id="IPR029063">
    <property type="entry name" value="SAM-dependent_MTases_sf"/>
</dbReference>
<dbReference type="STRING" id="306540.SAMN05421839_14522"/>
<evidence type="ECO:0000313" key="11">
    <source>
        <dbReference type="EMBL" id="SFP70742.1"/>
    </source>
</evidence>
<reference evidence="11 12" key="1">
    <citation type="submission" date="2016-10" db="EMBL/GenBank/DDBJ databases">
        <authorList>
            <person name="de Groot N.N."/>
        </authorList>
    </citation>
    <scope>NUCLEOTIDE SEQUENCE [LARGE SCALE GENOMIC DNA]</scope>
    <source>
        <strain evidence="11 12">DSM 17073</strain>
    </source>
</reference>
<dbReference type="PANTHER" id="PTHR11727:SF7">
    <property type="entry name" value="DIMETHYLADENOSINE TRANSFERASE-RELATED"/>
    <property type="match status" value="1"/>
</dbReference>
<evidence type="ECO:0000256" key="8">
    <source>
        <dbReference type="PROSITE-ProRule" id="PRU01026"/>
    </source>
</evidence>
<feature type="binding site" evidence="7 8">
    <location>
        <position position="129"/>
    </location>
    <ligand>
        <name>S-adenosyl-L-methionine</name>
        <dbReference type="ChEBI" id="CHEBI:59789"/>
    </ligand>
</feature>
<dbReference type="Gene3D" id="1.10.8.100">
    <property type="entry name" value="Ribosomal RNA adenine dimethylase-like, domain 2"/>
    <property type="match status" value="1"/>
</dbReference>
<dbReference type="HAMAP" id="MF_00607">
    <property type="entry name" value="16SrRNA_methyltr_A"/>
    <property type="match status" value="1"/>
</dbReference>
<evidence type="ECO:0000313" key="13">
    <source>
        <dbReference type="Proteomes" id="UP000321547"/>
    </source>
</evidence>
<evidence type="ECO:0000256" key="2">
    <source>
        <dbReference type="ARBA" id="ARBA00022552"/>
    </source>
</evidence>
<dbReference type="GO" id="GO:0005829">
    <property type="term" value="C:cytosol"/>
    <property type="evidence" value="ECO:0007669"/>
    <property type="project" value="TreeGrafter"/>
</dbReference>
<proteinExistence type="inferred from homology"/>
<evidence type="ECO:0000256" key="7">
    <source>
        <dbReference type="HAMAP-Rule" id="MF_00607"/>
    </source>
</evidence>
<feature type="binding site" evidence="7 8">
    <location>
        <position position="104"/>
    </location>
    <ligand>
        <name>S-adenosyl-L-methionine</name>
        <dbReference type="ChEBI" id="CHEBI:59789"/>
    </ligand>
</feature>
<feature type="binding site" evidence="7 8">
    <location>
        <position position="33"/>
    </location>
    <ligand>
        <name>S-adenosyl-L-methionine</name>
        <dbReference type="ChEBI" id="CHEBI:59789"/>
    </ligand>
</feature>
<keyword evidence="3 7" id="KW-0489">Methyltransferase</keyword>
<dbReference type="Pfam" id="PF00398">
    <property type="entry name" value="RrnaAD"/>
    <property type="match status" value="1"/>
</dbReference>
<dbReference type="SMART" id="SM00650">
    <property type="entry name" value="rADc"/>
    <property type="match status" value="1"/>
</dbReference>
<sequence>MSKEKRIATPSMTKHYLNQFGFHFKKSLGQNFLVDVNVLENISKKSGVTKETGVVEIGPGMGALTEQLAIDADRVLAFEIDQRLDPILQETLADYDNVKVVFEDILSADIAPTLTDYFNEGQPLKLVANLPYYVTTPIIMKVLMNGLPFESLTVMIQKEVADRMSAKPNTKSYGSLSLAVQYYTEASVLFIVPKTVFMPQPNVDSAILHLAFRETPPVDVIDEDYFFELIKASFQQRRKTLRNNLSRHFKDMLSKEMIESRASSIDLDLTRRAESLTMEEFARLANVLYEAQQNV</sequence>
<evidence type="ECO:0000256" key="4">
    <source>
        <dbReference type="ARBA" id="ARBA00022679"/>
    </source>
</evidence>
<feature type="domain" description="Ribosomal RNA adenine methylase transferase N-terminal" evidence="9">
    <location>
        <begin position="38"/>
        <end position="214"/>
    </location>
</feature>
<dbReference type="Gene3D" id="3.40.50.150">
    <property type="entry name" value="Vaccinia Virus protein VP39"/>
    <property type="match status" value="1"/>
</dbReference>
<dbReference type="InterPro" id="IPR020596">
    <property type="entry name" value="rRNA_Ade_Mease_Trfase_CS"/>
</dbReference>
<dbReference type="OrthoDB" id="9814755at2"/>